<keyword evidence="2" id="KW-1185">Reference proteome</keyword>
<comment type="caution">
    <text evidence="1">The sequence shown here is derived from an EMBL/GenBank/DDBJ whole genome shotgun (WGS) entry which is preliminary data.</text>
</comment>
<dbReference type="Proteomes" id="UP001176940">
    <property type="component" value="Unassembled WGS sequence"/>
</dbReference>
<sequence>MKGQCLVCHSCNKFSNVTECDLQPPENCTAEKPLCKITQEKTGIPGMEMCPVMHKDAMKPVWDLYRRLRSGNFGKIFGIQN</sequence>
<evidence type="ECO:0000313" key="1">
    <source>
        <dbReference type="EMBL" id="CAJ0954458.1"/>
    </source>
</evidence>
<dbReference type="EMBL" id="CAUEEQ010038522">
    <property type="protein sequence ID" value="CAJ0954458.1"/>
    <property type="molecule type" value="Genomic_DNA"/>
</dbReference>
<evidence type="ECO:0000313" key="2">
    <source>
        <dbReference type="Proteomes" id="UP001176940"/>
    </source>
</evidence>
<accession>A0ABN9LYS4</accession>
<protein>
    <submittedName>
        <fullName evidence="1">Uncharacterized protein</fullName>
    </submittedName>
</protein>
<gene>
    <name evidence="1" type="ORF">RIMI_LOCUS14738471</name>
</gene>
<reference evidence="1" key="1">
    <citation type="submission" date="2023-07" db="EMBL/GenBank/DDBJ databases">
        <authorList>
            <person name="Stuckert A."/>
        </authorList>
    </citation>
    <scope>NUCLEOTIDE SEQUENCE</scope>
</reference>
<organism evidence="1 2">
    <name type="scientific">Ranitomeya imitator</name>
    <name type="common">mimic poison frog</name>
    <dbReference type="NCBI Taxonomy" id="111125"/>
    <lineage>
        <taxon>Eukaryota</taxon>
        <taxon>Metazoa</taxon>
        <taxon>Chordata</taxon>
        <taxon>Craniata</taxon>
        <taxon>Vertebrata</taxon>
        <taxon>Euteleostomi</taxon>
        <taxon>Amphibia</taxon>
        <taxon>Batrachia</taxon>
        <taxon>Anura</taxon>
        <taxon>Neobatrachia</taxon>
        <taxon>Hyloidea</taxon>
        <taxon>Dendrobatidae</taxon>
        <taxon>Dendrobatinae</taxon>
        <taxon>Ranitomeya</taxon>
    </lineage>
</organism>
<proteinExistence type="predicted"/>
<name>A0ABN9LYS4_9NEOB</name>